<dbReference type="EnsemblPlants" id="LPERR01G31200.1">
    <property type="protein sequence ID" value="LPERR01G31200.1"/>
    <property type="gene ID" value="LPERR01G31200"/>
</dbReference>
<dbReference type="InterPro" id="IPR029688">
    <property type="entry name" value="ICR"/>
</dbReference>
<evidence type="ECO:0008006" key="7">
    <source>
        <dbReference type="Google" id="ProtNLM"/>
    </source>
</evidence>
<feature type="compositionally biased region" description="Basic and acidic residues" evidence="4">
    <location>
        <begin position="28"/>
        <end position="38"/>
    </location>
</feature>
<evidence type="ECO:0000256" key="4">
    <source>
        <dbReference type="SAM" id="MobiDB-lite"/>
    </source>
</evidence>
<organism evidence="5 6">
    <name type="scientific">Leersia perrieri</name>
    <dbReference type="NCBI Taxonomy" id="77586"/>
    <lineage>
        <taxon>Eukaryota</taxon>
        <taxon>Viridiplantae</taxon>
        <taxon>Streptophyta</taxon>
        <taxon>Embryophyta</taxon>
        <taxon>Tracheophyta</taxon>
        <taxon>Spermatophyta</taxon>
        <taxon>Magnoliopsida</taxon>
        <taxon>Liliopsida</taxon>
        <taxon>Poales</taxon>
        <taxon>Poaceae</taxon>
        <taxon>BOP clade</taxon>
        <taxon>Oryzoideae</taxon>
        <taxon>Oryzeae</taxon>
        <taxon>Oryzinae</taxon>
        <taxon>Leersia</taxon>
    </lineage>
</organism>
<evidence type="ECO:0000256" key="1">
    <source>
        <dbReference type="ARBA" id="ARBA00009778"/>
    </source>
</evidence>
<dbReference type="PANTHER" id="PTHR34224">
    <property type="entry name" value="INTERACTOR OF CONSTITUTIVE ACTIVE ROPS 2, CHLOROPLASTIC-RELATED"/>
    <property type="match status" value="1"/>
</dbReference>
<feature type="compositionally biased region" description="Polar residues" evidence="4">
    <location>
        <begin position="16"/>
        <end position="26"/>
    </location>
</feature>
<feature type="compositionally biased region" description="Basic and acidic residues" evidence="4">
    <location>
        <begin position="47"/>
        <end position="63"/>
    </location>
</feature>
<feature type="coiled-coil region" evidence="3">
    <location>
        <begin position="179"/>
        <end position="290"/>
    </location>
</feature>
<dbReference type="Proteomes" id="UP000032180">
    <property type="component" value="Chromosome 1"/>
</dbReference>
<dbReference type="AlphaFoldDB" id="A0A0D9V7H3"/>
<feature type="coiled-coil region" evidence="3">
    <location>
        <begin position="357"/>
        <end position="427"/>
    </location>
</feature>
<dbReference type="eggNOG" id="ENOG502QT2U">
    <property type="taxonomic scope" value="Eukaryota"/>
</dbReference>
<feature type="region of interest" description="Disordered" evidence="4">
    <location>
        <begin position="1"/>
        <end position="74"/>
    </location>
</feature>
<name>A0A0D9V7H3_9ORYZ</name>
<evidence type="ECO:0000256" key="2">
    <source>
        <dbReference type="ARBA" id="ARBA00023054"/>
    </source>
</evidence>
<accession>A0A0D9V7H3</accession>
<keyword evidence="6" id="KW-1185">Reference proteome</keyword>
<dbReference type="HOGENOM" id="CLU_022222_0_0_1"/>
<dbReference type="STRING" id="77586.A0A0D9V7H3"/>
<protein>
    <recommendedName>
        <fullName evidence="7">Interactor of constitutive active ROPs 2, chloroplastic</fullName>
    </recommendedName>
</protein>
<dbReference type="Gramene" id="LPERR01G31200.1">
    <property type="protein sequence ID" value="LPERR01G31200.1"/>
    <property type="gene ID" value="LPERR01G31200"/>
</dbReference>
<comment type="similarity">
    <text evidence="1">Belongs to the ICR family.</text>
</comment>
<reference evidence="5 6" key="1">
    <citation type="submission" date="2012-08" db="EMBL/GenBank/DDBJ databases">
        <title>Oryza genome evolution.</title>
        <authorList>
            <person name="Wing R.A."/>
        </authorList>
    </citation>
    <scope>NUCLEOTIDE SEQUENCE</scope>
</reference>
<reference evidence="6" key="2">
    <citation type="submission" date="2013-12" db="EMBL/GenBank/DDBJ databases">
        <authorList>
            <person name="Yu Y."/>
            <person name="Lee S."/>
            <person name="de Baynast K."/>
            <person name="Wissotski M."/>
            <person name="Liu L."/>
            <person name="Talag J."/>
            <person name="Goicoechea J."/>
            <person name="Angelova A."/>
            <person name="Jetty R."/>
            <person name="Kudrna D."/>
            <person name="Golser W."/>
            <person name="Rivera L."/>
            <person name="Zhang J."/>
            <person name="Wing R."/>
        </authorList>
    </citation>
    <scope>NUCLEOTIDE SEQUENCE</scope>
</reference>
<evidence type="ECO:0000313" key="6">
    <source>
        <dbReference type="Proteomes" id="UP000032180"/>
    </source>
</evidence>
<keyword evidence="2 3" id="KW-0175">Coiled coil</keyword>
<dbReference type="PANTHER" id="PTHR34224:SF10">
    <property type="entry name" value="INTERACTOR OF CONSTITUTIVE ACTIVE ROPS 3"/>
    <property type="match status" value="1"/>
</dbReference>
<evidence type="ECO:0000256" key="3">
    <source>
        <dbReference type="SAM" id="Coils"/>
    </source>
</evidence>
<reference evidence="5" key="3">
    <citation type="submission" date="2015-04" db="UniProtKB">
        <authorList>
            <consortium name="EnsemblPlants"/>
        </authorList>
    </citation>
    <scope>IDENTIFICATION</scope>
</reference>
<sequence length="493" mass="54534">MQTAKIRNGSLEHPMRTSSQGASKTSRTARDSAADRPSTKSPTGRSPKVERRMTMSAEREKRRPPTKLSELESQLSQLQDELKKAKEQLLSTEHSKRRAVQDADEARAQLAELSSAEETRLHELRRLSQERDRSWQSELEAMQKQHAADSSALVSAMGEVHRLRVQLAAAARVDRNQEMVEAAATVDELRAKLKASEEAEAEARALHEECKQQLEASRFTIDSLLTDGSKLMDSFSLVVKELEESRAKVKALEEEIAGDRCSCSASVSEVAELRSELEATEERFQEERILSTVETQCAYELMDQIKMESDLRHGKLVAALESAKSEVIFLKASLFDKDSELRQAMDANRKLQSDESKNELKEKLQGALQENGQLRLELQQYTSNESKKTTTDAAADAAAAAEAAAKKGEMEAELRRLRVQAEQWRKAAETAMALLTVGKGGGGGGGGNGKVVDRSESLEGGGKYAGMWDELDDDAAARKNGNVLRRISGMWKK</sequence>
<proteinExistence type="inferred from homology"/>
<evidence type="ECO:0000313" key="5">
    <source>
        <dbReference type="EnsemblPlants" id="LPERR01G31200.1"/>
    </source>
</evidence>